<evidence type="ECO:0000256" key="1">
    <source>
        <dbReference type="SAM" id="MobiDB-lite"/>
    </source>
</evidence>
<organism evidence="2 3">
    <name type="scientific">Portunus trituberculatus</name>
    <name type="common">Swimming crab</name>
    <name type="synonym">Neptunus trituberculatus</name>
    <dbReference type="NCBI Taxonomy" id="210409"/>
    <lineage>
        <taxon>Eukaryota</taxon>
        <taxon>Metazoa</taxon>
        <taxon>Ecdysozoa</taxon>
        <taxon>Arthropoda</taxon>
        <taxon>Crustacea</taxon>
        <taxon>Multicrustacea</taxon>
        <taxon>Malacostraca</taxon>
        <taxon>Eumalacostraca</taxon>
        <taxon>Eucarida</taxon>
        <taxon>Decapoda</taxon>
        <taxon>Pleocyemata</taxon>
        <taxon>Brachyura</taxon>
        <taxon>Eubrachyura</taxon>
        <taxon>Portunoidea</taxon>
        <taxon>Portunidae</taxon>
        <taxon>Portuninae</taxon>
        <taxon>Portunus</taxon>
    </lineage>
</organism>
<evidence type="ECO:0000313" key="2">
    <source>
        <dbReference type="EMBL" id="MPC28533.1"/>
    </source>
</evidence>
<dbReference type="Proteomes" id="UP000324222">
    <property type="component" value="Unassembled WGS sequence"/>
</dbReference>
<evidence type="ECO:0000313" key="3">
    <source>
        <dbReference type="Proteomes" id="UP000324222"/>
    </source>
</evidence>
<reference evidence="2 3" key="1">
    <citation type="submission" date="2019-05" db="EMBL/GenBank/DDBJ databases">
        <title>Another draft genome of Portunus trituberculatus and its Hox gene families provides insights of decapod evolution.</title>
        <authorList>
            <person name="Jeong J.-H."/>
            <person name="Song I."/>
            <person name="Kim S."/>
            <person name="Choi T."/>
            <person name="Kim D."/>
            <person name="Ryu S."/>
            <person name="Kim W."/>
        </authorList>
    </citation>
    <scope>NUCLEOTIDE SEQUENCE [LARGE SCALE GENOMIC DNA]</scope>
    <source>
        <tissue evidence="2">Muscle</tissue>
    </source>
</reference>
<dbReference type="EMBL" id="VSRR010001929">
    <property type="protein sequence ID" value="MPC28533.1"/>
    <property type="molecule type" value="Genomic_DNA"/>
</dbReference>
<protein>
    <submittedName>
        <fullName evidence="2">Uncharacterized protein</fullName>
    </submittedName>
</protein>
<proteinExistence type="predicted"/>
<gene>
    <name evidence="2" type="ORF">E2C01_021741</name>
</gene>
<feature type="region of interest" description="Disordered" evidence="1">
    <location>
        <begin position="57"/>
        <end position="86"/>
    </location>
</feature>
<dbReference type="AlphaFoldDB" id="A0A5B7E5I7"/>
<name>A0A5B7E5I7_PORTR</name>
<accession>A0A5B7E5I7</accession>
<comment type="caution">
    <text evidence="2">The sequence shown here is derived from an EMBL/GenBank/DDBJ whole genome shotgun (WGS) entry which is preliminary data.</text>
</comment>
<keyword evidence="3" id="KW-1185">Reference proteome</keyword>
<sequence length="159" mass="17993">MLPLQDPQKVEKKIEFYPDIEEVILKQYLEASRQCVDGSSRATRRALWAPRLPCRTLTRPQSSGQRRTGHLHVPSRIPQSEGASSILPLPDGGNLRKYYADFPWNDYNFHVRDPSRCAEHITEVIVSGMEGHDTLVVRGMYQAVTQSTPLPSLTPLPTQ</sequence>